<keyword evidence="4" id="KW-1185">Reference proteome</keyword>
<dbReference type="PATRIC" id="fig|479117.4.peg.418"/>
<dbReference type="EMBL" id="LQQC01000005">
    <property type="protein sequence ID" value="KXZ59173.1"/>
    <property type="molecule type" value="Genomic_DNA"/>
</dbReference>
<organism evidence="3 4">
    <name type="scientific">Brevibacterium ravenspurgense</name>
    <dbReference type="NCBI Taxonomy" id="479117"/>
    <lineage>
        <taxon>Bacteria</taxon>
        <taxon>Bacillati</taxon>
        <taxon>Actinomycetota</taxon>
        <taxon>Actinomycetes</taxon>
        <taxon>Micrococcales</taxon>
        <taxon>Brevibacteriaceae</taxon>
        <taxon>Brevibacterium</taxon>
    </lineage>
</organism>
<evidence type="ECO:0000313" key="3">
    <source>
        <dbReference type="EMBL" id="KXZ59173.1"/>
    </source>
</evidence>
<sequence length="76" mass="7552">MFGLPTATLLIIVGIPLGWIAYTLIFFFSSSHWGAEDAEETPAGTNGAGAGQVSSTSSAQAGRTPGAAAPEEGGAL</sequence>
<feature type="transmembrane region" description="Helical" evidence="2">
    <location>
        <begin position="6"/>
        <end position="28"/>
    </location>
</feature>
<name>A0A150HAM0_9MICO</name>
<comment type="caution">
    <text evidence="3">The sequence shown here is derived from an EMBL/GenBank/DDBJ whole genome shotgun (WGS) entry which is preliminary data.</text>
</comment>
<evidence type="ECO:0000256" key="2">
    <source>
        <dbReference type="SAM" id="Phobius"/>
    </source>
</evidence>
<protein>
    <submittedName>
        <fullName evidence="3">Uncharacterized protein</fullName>
    </submittedName>
</protein>
<keyword evidence="2" id="KW-1133">Transmembrane helix</keyword>
<feature type="compositionally biased region" description="Low complexity" evidence="1">
    <location>
        <begin position="65"/>
        <end position="76"/>
    </location>
</feature>
<gene>
    <name evidence="3" type="ORF">Bravens_00420</name>
</gene>
<reference evidence="3 4" key="1">
    <citation type="submission" date="2016-01" db="EMBL/GenBank/DDBJ databases">
        <title>Use of Whole Genome Sequencing to ascertain that Brevibacterium massiliense (Roux, Raoult 2009) is a later heterotypic synonym of Brevibacterium ravenspurgense (Mages 2008).</title>
        <authorList>
            <person name="Bernier A.-M."/>
            <person name="Burdz T."/>
            <person name="Huynh C."/>
            <person name="Pachecho A.L."/>
            <person name="Wiebe D."/>
            <person name="Bonner C."/>
            <person name="Bernard K."/>
        </authorList>
    </citation>
    <scope>NUCLEOTIDE SEQUENCE [LARGE SCALE GENOMIC DNA]</scope>
    <source>
        <strain evidence="3 4">CCUG56047</strain>
    </source>
</reference>
<keyword evidence="2" id="KW-0812">Transmembrane</keyword>
<accession>A0A150HAM0</accession>
<evidence type="ECO:0000313" key="4">
    <source>
        <dbReference type="Proteomes" id="UP000243589"/>
    </source>
</evidence>
<dbReference type="AlphaFoldDB" id="A0A150HAM0"/>
<feature type="region of interest" description="Disordered" evidence="1">
    <location>
        <begin position="37"/>
        <end position="76"/>
    </location>
</feature>
<evidence type="ECO:0000256" key="1">
    <source>
        <dbReference type="SAM" id="MobiDB-lite"/>
    </source>
</evidence>
<proteinExistence type="predicted"/>
<keyword evidence="2" id="KW-0472">Membrane</keyword>
<dbReference type="RefSeq" id="WP_062019887.1">
    <property type="nucleotide sequence ID" value="NZ_LQQC01000005.1"/>
</dbReference>
<dbReference type="Proteomes" id="UP000243589">
    <property type="component" value="Unassembled WGS sequence"/>
</dbReference>
<feature type="compositionally biased region" description="Polar residues" evidence="1">
    <location>
        <begin position="52"/>
        <end position="61"/>
    </location>
</feature>